<name>A0ABS8W470_DATST</name>
<sequence length="118" mass="13471">DLSGERACKVMRRDSDGRQAVWCVQLEFGRSRWLRGCLFLSEFAGSYRGYEVLVVGGFGGAVVFERCANKEGEERVWWWCFGWCVGKEGEERVLSRSALGGMTGTWCPSRTWTANWWA</sequence>
<evidence type="ECO:0000313" key="1">
    <source>
        <dbReference type="EMBL" id="MCE2056106.1"/>
    </source>
</evidence>
<proteinExistence type="predicted"/>
<evidence type="ECO:0000313" key="2">
    <source>
        <dbReference type="Proteomes" id="UP000823775"/>
    </source>
</evidence>
<feature type="non-terminal residue" evidence="1">
    <location>
        <position position="1"/>
    </location>
</feature>
<protein>
    <submittedName>
        <fullName evidence="1">Uncharacterized protein</fullName>
    </submittedName>
</protein>
<accession>A0ABS8W470</accession>
<keyword evidence="2" id="KW-1185">Reference proteome</keyword>
<reference evidence="1 2" key="1">
    <citation type="journal article" date="2021" name="BMC Genomics">
        <title>Datura genome reveals duplications of psychoactive alkaloid biosynthetic genes and high mutation rate following tissue culture.</title>
        <authorList>
            <person name="Rajewski A."/>
            <person name="Carter-House D."/>
            <person name="Stajich J."/>
            <person name="Litt A."/>
        </authorList>
    </citation>
    <scope>NUCLEOTIDE SEQUENCE [LARGE SCALE GENOMIC DNA]</scope>
    <source>
        <strain evidence="1">AR-01</strain>
    </source>
</reference>
<dbReference type="EMBL" id="JACEIK010006676">
    <property type="protein sequence ID" value="MCE2056106.1"/>
    <property type="molecule type" value="Genomic_DNA"/>
</dbReference>
<dbReference type="Proteomes" id="UP000823775">
    <property type="component" value="Unassembled WGS sequence"/>
</dbReference>
<gene>
    <name evidence="1" type="ORF">HAX54_044054</name>
</gene>
<comment type="caution">
    <text evidence="1">The sequence shown here is derived from an EMBL/GenBank/DDBJ whole genome shotgun (WGS) entry which is preliminary data.</text>
</comment>
<organism evidence="1 2">
    <name type="scientific">Datura stramonium</name>
    <name type="common">Jimsonweed</name>
    <name type="synonym">Common thornapple</name>
    <dbReference type="NCBI Taxonomy" id="4076"/>
    <lineage>
        <taxon>Eukaryota</taxon>
        <taxon>Viridiplantae</taxon>
        <taxon>Streptophyta</taxon>
        <taxon>Embryophyta</taxon>
        <taxon>Tracheophyta</taxon>
        <taxon>Spermatophyta</taxon>
        <taxon>Magnoliopsida</taxon>
        <taxon>eudicotyledons</taxon>
        <taxon>Gunneridae</taxon>
        <taxon>Pentapetalae</taxon>
        <taxon>asterids</taxon>
        <taxon>lamiids</taxon>
        <taxon>Solanales</taxon>
        <taxon>Solanaceae</taxon>
        <taxon>Solanoideae</taxon>
        <taxon>Datureae</taxon>
        <taxon>Datura</taxon>
    </lineage>
</organism>